<dbReference type="Gene3D" id="2.60.40.1190">
    <property type="match status" value="1"/>
</dbReference>
<dbReference type="EMBL" id="JAWCUA010000010">
    <property type="protein sequence ID" value="MDU0113836.1"/>
    <property type="molecule type" value="Genomic_DNA"/>
</dbReference>
<organism evidence="5 6">
    <name type="scientific">Psychrosphaera aquimarina</name>
    <dbReference type="NCBI Taxonomy" id="2044854"/>
    <lineage>
        <taxon>Bacteria</taxon>
        <taxon>Pseudomonadati</taxon>
        <taxon>Pseudomonadota</taxon>
        <taxon>Gammaproteobacteria</taxon>
        <taxon>Alteromonadales</taxon>
        <taxon>Pseudoalteromonadaceae</taxon>
        <taxon>Psychrosphaera</taxon>
    </lineage>
</organism>
<dbReference type="Pfam" id="PF19313">
    <property type="entry name" value="DUF5916"/>
    <property type="match status" value="1"/>
</dbReference>
<feature type="domain" description="Carbohydrate-binding" evidence="3">
    <location>
        <begin position="37"/>
        <end position="186"/>
    </location>
</feature>
<name>A0ABU3R2D9_9GAMM</name>
<protein>
    <submittedName>
        <fullName evidence="5">DUF5916 domain-containing protein</fullName>
    </submittedName>
</protein>
<keyword evidence="6" id="KW-1185">Reference proteome</keyword>
<reference evidence="5 6" key="1">
    <citation type="submission" date="2023-10" db="EMBL/GenBank/DDBJ databases">
        <title>Psychrosphaera aquimaarina strain SW33 isolated from seawater.</title>
        <authorList>
            <person name="Bayburt H."/>
            <person name="Kim J.M."/>
            <person name="Choi B.J."/>
            <person name="Jeon C.O."/>
        </authorList>
    </citation>
    <scope>NUCLEOTIDE SEQUENCE [LARGE SCALE GENOMIC DNA]</scope>
    <source>
        <strain evidence="5 6">KCTC 52743</strain>
    </source>
</reference>
<accession>A0ABU3R2D9</accession>
<gene>
    <name evidence="5" type="ORF">RT723_12680</name>
</gene>
<comment type="caution">
    <text evidence="5">The sequence shown here is derived from an EMBL/GenBank/DDBJ whole genome shotgun (WGS) entry which is preliminary data.</text>
</comment>
<dbReference type="RefSeq" id="WP_315947439.1">
    <property type="nucleotide sequence ID" value="NZ_JAWCUA010000010.1"/>
</dbReference>
<proteinExistence type="predicted"/>
<feature type="signal peptide" evidence="2">
    <location>
        <begin position="1"/>
        <end position="20"/>
    </location>
</feature>
<evidence type="ECO:0000313" key="5">
    <source>
        <dbReference type="EMBL" id="MDU0113836.1"/>
    </source>
</evidence>
<feature type="chain" id="PRO_5045411125" evidence="2">
    <location>
        <begin position="21"/>
        <end position="743"/>
    </location>
</feature>
<evidence type="ECO:0000259" key="4">
    <source>
        <dbReference type="Pfam" id="PF19313"/>
    </source>
</evidence>
<dbReference type="SUPFAM" id="SSF49344">
    <property type="entry name" value="CBD9-like"/>
    <property type="match status" value="1"/>
</dbReference>
<dbReference type="Proteomes" id="UP001257914">
    <property type="component" value="Unassembled WGS sequence"/>
</dbReference>
<keyword evidence="2" id="KW-0732">Signal</keyword>
<evidence type="ECO:0000256" key="1">
    <source>
        <dbReference type="SAM" id="MobiDB-lite"/>
    </source>
</evidence>
<dbReference type="InterPro" id="IPR010502">
    <property type="entry name" value="Carb-bd_dom_fam9"/>
</dbReference>
<dbReference type="Pfam" id="PF06452">
    <property type="entry name" value="CBM9_1"/>
    <property type="match status" value="1"/>
</dbReference>
<dbReference type="CDD" id="cd09618">
    <property type="entry name" value="CBM9_like_2"/>
    <property type="match status" value="1"/>
</dbReference>
<evidence type="ECO:0000256" key="2">
    <source>
        <dbReference type="SAM" id="SignalP"/>
    </source>
</evidence>
<feature type="region of interest" description="Disordered" evidence="1">
    <location>
        <begin position="238"/>
        <end position="264"/>
    </location>
</feature>
<evidence type="ECO:0000313" key="6">
    <source>
        <dbReference type="Proteomes" id="UP001257914"/>
    </source>
</evidence>
<feature type="domain" description="DUF5916" evidence="4">
    <location>
        <begin position="260"/>
        <end position="337"/>
    </location>
</feature>
<evidence type="ECO:0000259" key="3">
    <source>
        <dbReference type="Pfam" id="PF06452"/>
    </source>
</evidence>
<dbReference type="InterPro" id="IPR045670">
    <property type="entry name" value="DUF5916"/>
</dbReference>
<sequence>MIKNTLIIITLSLLSFGAFALEKAKYTFHHDQAKAKIDGKLSEAVWRNATKFSLDYNINPGDNSPAPVQTEIMLYENGKSLFVAFISHDPDPSKIRAYFRDRDTMFQDDFVGIVIDTFNDERRAYEFFVNAYGVQGDLIKDDTQGGNEDSNWDAIWNSAGVITDTGYIVEMEIPFNALRFPSDSGEMTWGIDALRIYPRDSRMVLASNKSDRAIDCHLCQITKISGLKNIKQGNNFQLTPTLTSSRSDSKDEVPGPWQNGKQKTDAGVDLRWGINQDLYLNATINPDFSQVEADAAQLDVNNTYSLFFNEKRPFFLDGKDYFDTQRMNLVHTRNIASPEYGMKLTGKSGDNTYGLLTTNDASTAFLMPEHSGSDIAELDMKSEVVIARYRMDVGDRNNVGVLLTNRSGDQYRNTVASIDGRYQFNKKDSLSYQIAHSDSKNPEAVQQDFDVKRAQTDGAINVRYNHNTRNFNYGAGYSNYGKDFRSDLGFTSRVDYEQAVIFGEYTWYGKEGSPWTRYGVFGDWDKTYSQDGIMLEEEFEIHGNLQGPKQFYSNFGVVHRNKYWDGEYYKETHFMQFARFNPTSNTTIGGFYRFGDAIDFANSQLGDILILEAFADVKLGKHLSSEINFAHQSLDVPNGTLFTANQYDIRVNYQFNLKSYLRLVIQYTDIDRDVDLYTNLDEDEEVEHNNKYVNTQLLYAYKINPQTLFYLGYADGGFQDDNLSRIEKDSRTVFMKMSYAWQL</sequence>